<sequence>MNKLDICPQELFHQNSSKLIDVCINGINTKVLELNDNHGNYLAIIADDLKNPHGICGQFILDHWINEIDYDLYQDNVAIIKAYY</sequence>
<name>A0A1M6K044_9CLOT</name>
<gene>
    <name evidence="1" type="ORF">SAMN02745163_02061</name>
</gene>
<dbReference type="EMBL" id="FQZB01000009">
    <property type="protein sequence ID" value="SHJ52273.1"/>
    <property type="molecule type" value="Genomic_DNA"/>
</dbReference>
<evidence type="ECO:0000313" key="2">
    <source>
        <dbReference type="Proteomes" id="UP000184310"/>
    </source>
</evidence>
<dbReference type="STRING" id="1121302.SAMN02745163_02061"/>
<evidence type="ECO:0000313" key="1">
    <source>
        <dbReference type="EMBL" id="SHJ52273.1"/>
    </source>
</evidence>
<keyword evidence="2" id="KW-1185">Reference proteome</keyword>
<protein>
    <submittedName>
        <fullName evidence="1">Uncharacterized protein</fullName>
    </submittedName>
</protein>
<proteinExistence type="predicted"/>
<reference evidence="1 2" key="1">
    <citation type="submission" date="2016-11" db="EMBL/GenBank/DDBJ databases">
        <authorList>
            <person name="Jaros S."/>
            <person name="Januszkiewicz K."/>
            <person name="Wedrychowicz H."/>
        </authorList>
    </citation>
    <scope>NUCLEOTIDE SEQUENCE [LARGE SCALE GENOMIC DNA]</scope>
    <source>
        <strain evidence="1 2">DSM 21758</strain>
    </source>
</reference>
<organism evidence="1 2">
    <name type="scientific">Clostridium cavendishii DSM 21758</name>
    <dbReference type="NCBI Taxonomy" id="1121302"/>
    <lineage>
        <taxon>Bacteria</taxon>
        <taxon>Bacillati</taxon>
        <taxon>Bacillota</taxon>
        <taxon>Clostridia</taxon>
        <taxon>Eubacteriales</taxon>
        <taxon>Clostridiaceae</taxon>
        <taxon>Clostridium</taxon>
    </lineage>
</organism>
<dbReference type="OrthoDB" id="9907867at2"/>
<accession>A0A1M6K044</accession>
<dbReference type="RefSeq" id="WP_072986782.1">
    <property type="nucleotide sequence ID" value="NZ_FQZB01000009.1"/>
</dbReference>
<dbReference type="AlphaFoldDB" id="A0A1M6K044"/>
<dbReference type="Proteomes" id="UP000184310">
    <property type="component" value="Unassembled WGS sequence"/>
</dbReference>